<gene>
    <name evidence="1" type="ORF">LCGC14_2373520</name>
</gene>
<dbReference type="AlphaFoldDB" id="A0A0F9CQA3"/>
<comment type="caution">
    <text evidence="1">The sequence shown here is derived from an EMBL/GenBank/DDBJ whole genome shotgun (WGS) entry which is preliminary data.</text>
</comment>
<evidence type="ECO:0000313" key="1">
    <source>
        <dbReference type="EMBL" id="KKL28602.1"/>
    </source>
</evidence>
<sequence>MTMTTERKSNRTALYERGRHVGTILEQEKSRPGKPGHYAWYTTGQAGFASTYEGAMTAIIEELQR</sequence>
<accession>A0A0F9CQA3</accession>
<name>A0A0F9CQA3_9ZZZZ</name>
<organism evidence="1">
    <name type="scientific">marine sediment metagenome</name>
    <dbReference type="NCBI Taxonomy" id="412755"/>
    <lineage>
        <taxon>unclassified sequences</taxon>
        <taxon>metagenomes</taxon>
        <taxon>ecological metagenomes</taxon>
    </lineage>
</organism>
<protein>
    <submittedName>
        <fullName evidence="1">Uncharacterized protein</fullName>
    </submittedName>
</protein>
<dbReference type="EMBL" id="LAZR01035037">
    <property type="protein sequence ID" value="KKL28602.1"/>
    <property type="molecule type" value="Genomic_DNA"/>
</dbReference>
<proteinExistence type="predicted"/>
<reference evidence="1" key="1">
    <citation type="journal article" date="2015" name="Nature">
        <title>Complex archaea that bridge the gap between prokaryotes and eukaryotes.</title>
        <authorList>
            <person name="Spang A."/>
            <person name="Saw J.H."/>
            <person name="Jorgensen S.L."/>
            <person name="Zaremba-Niedzwiedzka K."/>
            <person name="Martijn J."/>
            <person name="Lind A.E."/>
            <person name="van Eijk R."/>
            <person name="Schleper C."/>
            <person name="Guy L."/>
            <person name="Ettema T.J."/>
        </authorList>
    </citation>
    <scope>NUCLEOTIDE SEQUENCE</scope>
</reference>